<dbReference type="InterPro" id="IPR034282">
    <property type="entry name" value="CuRO_2_CopA"/>
</dbReference>
<dbReference type="Pfam" id="PF00394">
    <property type="entry name" value="Cu-oxidase"/>
    <property type="match status" value="1"/>
</dbReference>
<dbReference type="PROSITE" id="PS51318">
    <property type="entry name" value="TAT"/>
    <property type="match status" value="1"/>
</dbReference>
<evidence type="ECO:0000259" key="6">
    <source>
        <dbReference type="Pfam" id="PF07732"/>
    </source>
</evidence>
<dbReference type="Gene3D" id="2.60.40.420">
    <property type="entry name" value="Cupredoxins - blue copper proteins"/>
    <property type="match status" value="3"/>
</dbReference>
<dbReference type="InterPro" id="IPR011707">
    <property type="entry name" value="Cu-oxidase-like_N"/>
</dbReference>
<dbReference type="InterPro" id="IPR045087">
    <property type="entry name" value="Cu-oxidase_fam"/>
</dbReference>
<keyword evidence="3" id="KW-0186">Copper</keyword>
<keyword evidence="8" id="KW-1185">Reference proteome</keyword>
<dbReference type="InterPro" id="IPR034284">
    <property type="entry name" value="CuRO_1_CopA"/>
</dbReference>
<dbReference type="PANTHER" id="PTHR11709">
    <property type="entry name" value="MULTI-COPPER OXIDASE"/>
    <property type="match status" value="1"/>
</dbReference>
<feature type="domain" description="Plastocyanin-like" evidence="5">
    <location>
        <begin position="486"/>
        <end position="607"/>
    </location>
</feature>
<organism evidence="7 8">
    <name type="scientific">Hyphococcus luteus</name>
    <dbReference type="NCBI Taxonomy" id="2058213"/>
    <lineage>
        <taxon>Bacteria</taxon>
        <taxon>Pseudomonadati</taxon>
        <taxon>Pseudomonadota</taxon>
        <taxon>Alphaproteobacteria</taxon>
        <taxon>Parvularculales</taxon>
        <taxon>Parvularculaceae</taxon>
        <taxon>Hyphococcus</taxon>
    </lineage>
</organism>
<dbReference type="GO" id="GO:0016491">
    <property type="term" value="F:oxidoreductase activity"/>
    <property type="evidence" value="ECO:0007669"/>
    <property type="project" value="UniProtKB-KW"/>
</dbReference>
<gene>
    <name evidence="7" type="ORF">CW354_21115</name>
</gene>
<evidence type="ECO:0000256" key="2">
    <source>
        <dbReference type="ARBA" id="ARBA00023002"/>
    </source>
</evidence>
<dbReference type="PROSITE" id="PS00080">
    <property type="entry name" value="MULTICOPPER_OXIDASE2"/>
    <property type="match status" value="1"/>
</dbReference>
<dbReference type="InterPro" id="IPR002355">
    <property type="entry name" value="Cu_oxidase_Cu_BS"/>
</dbReference>
<sequence>MFNRRKFLETAAFFTGSAATQTLLPAWARSGAANDMTGLKALSGTEFHLRAAHTPVSIDGRPGRAVAINGQLPAPLLRWREGDELTLHLTNSLDEDTSIHWHGILLPPEMDGVPGVSFPGVRPGETFTYRFPVKQAGTYWYHSHSGLQEQAGHYGPIVIEPKGADPVAYDRDYVIVLSDWTFANPDHVFAKLKKNSESYNFQKRTLVDFFRDVDEDGLDAAFSNRAMWGAMRMSPTDIADVTGETYTYLINGHGPGDNWTGLFNPGERVRLRIINASAMTIFNLRFPELPMTVVQADGLNVKPVETDEIQVGVAETYDVVIQPREDKAYTLMAESIDRSGYARATFAPREGMSAPVPPLRERPTLTMRDMAMAGHAGHDMNMSGGMKNDSDDGMSMDHGDMNHEGMDHGDMDHDGMAGDMSGHSMDAGGETALQEHNHPTGVGVDMVAEVPSRRLDEPGLGLENAGHRVLTYSQLAALDMNPDMRAPEREMELHLTGNMHRYMWSFDGRKFSEVDGPIVFNEGERLRLTLVNDTMMSHPIHLHGMFFDVVTDPSSHFKPRKHTIIVKPGEKVSVDVTADAVGDWAFHCHLLYHMAAGMMRVVSVHPRDAMMEHDNHDMHDMHKSHGERS</sequence>
<keyword evidence="1" id="KW-0479">Metal-binding</keyword>
<comment type="caution">
    <text evidence="7">The sequence shown here is derived from an EMBL/GenBank/DDBJ whole genome shotgun (WGS) entry which is preliminary data.</text>
</comment>
<dbReference type="RefSeq" id="WP_104832397.1">
    <property type="nucleotide sequence ID" value="NZ_PJCH01000017.1"/>
</dbReference>
<reference evidence="7 8" key="1">
    <citation type="submission" date="2017-12" db="EMBL/GenBank/DDBJ databases">
        <authorList>
            <person name="Hurst M.R.H."/>
        </authorList>
    </citation>
    <scope>NUCLEOTIDE SEQUENCE [LARGE SCALE GENOMIC DNA]</scope>
    <source>
        <strain evidence="7 8">SY-3-19</strain>
    </source>
</reference>
<dbReference type="OrthoDB" id="9757546at2"/>
<feature type="domain" description="Plastocyanin-like" evidence="4">
    <location>
        <begin position="231"/>
        <end position="334"/>
    </location>
</feature>
<protein>
    <submittedName>
        <fullName evidence="7">Copper resistance system multicopper oxidase</fullName>
    </submittedName>
</protein>
<dbReference type="CDD" id="cd13896">
    <property type="entry name" value="CuRO_3_CopA"/>
    <property type="match status" value="1"/>
</dbReference>
<name>A0A2S7JZV8_9PROT</name>
<proteinExistence type="predicted"/>
<dbReference type="InterPro" id="IPR034279">
    <property type="entry name" value="CuRO_3_CopA"/>
</dbReference>
<dbReference type="InterPro" id="IPR008972">
    <property type="entry name" value="Cupredoxin"/>
</dbReference>
<dbReference type="Pfam" id="PF07731">
    <property type="entry name" value="Cu-oxidase_2"/>
    <property type="match status" value="1"/>
</dbReference>
<dbReference type="Pfam" id="PF07732">
    <property type="entry name" value="Cu-oxidase_3"/>
    <property type="match status" value="1"/>
</dbReference>
<evidence type="ECO:0000259" key="5">
    <source>
        <dbReference type="Pfam" id="PF07731"/>
    </source>
</evidence>
<dbReference type="EMBL" id="PJCH01000017">
    <property type="protein sequence ID" value="PQA85761.1"/>
    <property type="molecule type" value="Genomic_DNA"/>
</dbReference>
<evidence type="ECO:0000259" key="4">
    <source>
        <dbReference type="Pfam" id="PF00394"/>
    </source>
</evidence>
<feature type="domain" description="Plastocyanin-like" evidence="6">
    <location>
        <begin position="53"/>
        <end position="162"/>
    </location>
</feature>
<dbReference type="InterPro" id="IPR011706">
    <property type="entry name" value="Cu-oxidase_C"/>
</dbReference>
<dbReference type="NCBIfam" id="TIGR01480">
    <property type="entry name" value="copper_res_A"/>
    <property type="match status" value="1"/>
</dbReference>
<evidence type="ECO:0000256" key="3">
    <source>
        <dbReference type="ARBA" id="ARBA00023008"/>
    </source>
</evidence>
<dbReference type="Proteomes" id="UP000239504">
    <property type="component" value="Unassembled WGS sequence"/>
</dbReference>
<dbReference type="InterPro" id="IPR006311">
    <property type="entry name" value="TAT_signal"/>
</dbReference>
<evidence type="ECO:0000313" key="8">
    <source>
        <dbReference type="Proteomes" id="UP000239504"/>
    </source>
</evidence>
<evidence type="ECO:0000313" key="7">
    <source>
        <dbReference type="EMBL" id="PQA85761.1"/>
    </source>
</evidence>
<dbReference type="PROSITE" id="PS00079">
    <property type="entry name" value="MULTICOPPER_OXIDASE1"/>
    <property type="match status" value="1"/>
</dbReference>
<dbReference type="GO" id="GO:0005507">
    <property type="term" value="F:copper ion binding"/>
    <property type="evidence" value="ECO:0007669"/>
    <property type="project" value="InterPro"/>
</dbReference>
<dbReference type="SUPFAM" id="SSF49503">
    <property type="entry name" value="Cupredoxins"/>
    <property type="match status" value="3"/>
</dbReference>
<dbReference type="GO" id="GO:0042597">
    <property type="term" value="C:periplasmic space"/>
    <property type="evidence" value="ECO:0007669"/>
    <property type="project" value="InterPro"/>
</dbReference>
<dbReference type="CDD" id="cd13874">
    <property type="entry name" value="CuRO_2_CopA"/>
    <property type="match status" value="1"/>
</dbReference>
<dbReference type="InterPro" id="IPR006376">
    <property type="entry name" value="Cu-R_CopA"/>
</dbReference>
<dbReference type="CDD" id="cd13848">
    <property type="entry name" value="CuRO_1_CopA"/>
    <property type="match status" value="1"/>
</dbReference>
<keyword evidence="2" id="KW-0560">Oxidoreductase</keyword>
<dbReference type="PANTHER" id="PTHR11709:SF394">
    <property type="entry name" value="FI03373P-RELATED"/>
    <property type="match status" value="1"/>
</dbReference>
<evidence type="ECO:0000256" key="1">
    <source>
        <dbReference type="ARBA" id="ARBA00022723"/>
    </source>
</evidence>
<dbReference type="AlphaFoldDB" id="A0A2S7JZV8"/>
<accession>A0A2S7JZV8</accession>
<dbReference type="InterPro" id="IPR033138">
    <property type="entry name" value="Cu_oxidase_CS"/>
</dbReference>
<dbReference type="InterPro" id="IPR001117">
    <property type="entry name" value="Cu-oxidase_2nd"/>
</dbReference>